<dbReference type="SMART" id="SM01043">
    <property type="entry name" value="BTAD"/>
    <property type="match status" value="1"/>
</dbReference>
<dbReference type="SUPFAM" id="SSF46894">
    <property type="entry name" value="C-terminal effector domain of the bipartite response regulators"/>
    <property type="match status" value="1"/>
</dbReference>
<proteinExistence type="inferred from homology"/>
<feature type="compositionally biased region" description="Pro residues" evidence="5">
    <location>
        <begin position="256"/>
        <end position="275"/>
    </location>
</feature>
<comment type="similarity">
    <text evidence="1">Belongs to the AfsR/DnrI/RedD regulatory family.</text>
</comment>
<dbReference type="Pfam" id="PF03704">
    <property type="entry name" value="BTAD"/>
    <property type="match status" value="1"/>
</dbReference>
<dbReference type="GO" id="GO:0003677">
    <property type="term" value="F:DNA binding"/>
    <property type="evidence" value="ECO:0007669"/>
    <property type="project" value="UniProtKB-KW"/>
</dbReference>
<dbReference type="EMBL" id="SMKL01000018">
    <property type="protein sequence ID" value="TDC51983.1"/>
    <property type="molecule type" value="Genomic_DNA"/>
</dbReference>
<evidence type="ECO:0000313" key="9">
    <source>
        <dbReference type="Proteomes" id="UP000295621"/>
    </source>
</evidence>
<dbReference type="InterPro" id="IPR027417">
    <property type="entry name" value="P-loop_NTPase"/>
</dbReference>
<gene>
    <name evidence="8" type="ORF">E1212_10245</name>
</gene>
<feature type="domain" description="OmpR/PhoB-type" evidence="6">
    <location>
        <begin position="21"/>
        <end position="93"/>
    </location>
</feature>
<dbReference type="Gene3D" id="1.25.40.10">
    <property type="entry name" value="Tetratricopeptide repeat domain"/>
    <property type="match status" value="2"/>
</dbReference>
<dbReference type="InterPro" id="IPR001867">
    <property type="entry name" value="OmpR/PhoB-type_DNA-bd"/>
</dbReference>
<name>A0A4R4RTX7_9ACTN</name>
<dbReference type="GO" id="GO:0000160">
    <property type="term" value="P:phosphorelay signal transduction system"/>
    <property type="evidence" value="ECO:0007669"/>
    <property type="project" value="InterPro"/>
</dbReference>
<dbReference type="SMART" id="SM00028">
    <property type="entry name" value="TPR"/>
    <property type="match status" value="3"/>
</dbReference>
<evidence type="ECO:0000256" key="2">
    <source>
        <dbReference type="ARBA" id="ARBA00023015"/>
    </source>
</evidence>
<dbReference type="InterPro" id="IPR051677">
    <property type="entry name" value="AfsR-DnrI-RedD_regulator"/>
</dbReference>
<protein>
    <submittedName>
        <fullName evidence="8">Tetratricopeptide repeat protein</fullName>
    </submittedName>
</protein>
<evidence type="ECO:0000259" key="6">
    <source>
        <dbReference type="SMART" id="SM00862"/>
    </source>
</evidence>
<evidence type="ECO:0000256" key="1">
    <source>
        <dbReference type="ARBA" id="ARBA00005820"/>
    </source>
</evidence>
<dbReference type="PRINTS" id="PR00364">
    <property type="entry name" value="DISEASERSIST"/>
</dbReference>
<dbReference type="InterPro" id="IPR019734">
    <property type="entry name" value="TPR_rpt"/>
</dbReference>
<dbReference type="OrthoDB" id="7628974at2"/>
<dbReference type="PANTHER" id="PTHR35807">
    <property type="entry name" value="TRANSCRIPTIONAL REGULATOR REDD-RELATED"/>
    <property type="match status" value="1"/>
</dbReference>
<feature type="domain" description="Bacterial transcriptional activator" evidence="7">
    <location>
        <begin position="100"/>
        <end position="241"/>
    </location>
</feature>
<dbReference type="Pfam" id="PF13191">
    <property type="entry name" value="AAA_16"/>
    <property type="match status" value="1"/>
</dbReference>
<dbReference type="SUPFAM" id="SSF52540">
    <property type="entry name" value="P-loop containing nucleoside triphosphate hydrolases"/>
    <property type="match status" value="1"/>
</dbReference>
<sequence>MPGESAVSIRLLGAFTLLRGTTPVPLARRPAVLLAALALRIDTPVSYDTLTELVWSPEELPASSRRAIQTYASRLRDVLGRDALMAHGDGLRLDLDPDQVDLHRFRRLVATTREEAQEELATLTEALALWTGPPLSGLASEQFAEIEAPAILDELLGVVERRNDLRLQLGDIDDAFVASLRRMTSEHPWRERTWCHLMLALYRTGQQGEALATFARLVGVLREDLGIDPGAEATQLHQRMLAADRELLEPAQPAQPAQPPKPASSSATPPPPPAQLPAGSPSFVGRQRELAALAELLERPADRVLLAVVSGPAGIGKTTTVLEAAHRARARFPDGQLFAEGTSGGAAVPEREVLGAFLRDLGVASDDIPPSLPDRAALFRSLCARRRLLVVIDDAHSADQITAVLPGAGGCAVLVTSRRRLAVPANLSVDLDLISAAESRELLATLVGKDRLAAEPEAATAIVETCAGSPLALLIVGGRLATRPSWPLAHLRDRLAGPGRLAELRLDGRSVEAALDATAGLLDPPDEARFRELGALPVDLVDVESAAALWEVGRSEARGLLEQLCDVRLVEAATPECYAWHGLVGSYLRDRPPARGGAGRRRALRQALRSLANARDRFRPGDRSHHPVVAAVMAAADGDGVTFARREDVHAWLHPRSTLLIGLAREGLTSDDEEATEAAALAAHLDSVLTECCSADEVSEDLLRAVTTTPLPAGAAHFVAAARHNLASTLSDQGRLAEAQEAAEQAIATWRRFGDRYGEAAMLNNLALLHGRRGDYATAVEVMRQCIAASDALPAVLRVRCLRGFAYLLARHGDAAAASETLAEARTFRMPEWDLAELYEEHKVEAWVRLAAGEPALAIEPAEAACAAARQLRSARQTAQSIVLLARARRLAGQDSLETAVAGVQVLVGHHDVQTTCAALAELAQAHVCAGDVASARACTAEAARLIGIAGLGDTPWARALLGELDPAHHHG</sequence>
<dbReference type="Gene3D" id="1.10.10.10">
    <property type="entry name" value="Winged helix-like DNA-binding domain superfamily/Winged helix DNA-binding domain"/>
    <property type="match status" value="1"/>
</dbReference>
<dbReference type="InterPro" id="IPR042197">
    <property type="entry name" value="Apaf_helical"/>
</dbReference>
<dbReference type="AlphaFoldDB" id="A0A4R4RTX7"/>
<dbReference type="PANTHER" id="PTHR35807:SF1">
    <property type="entry name" value="TRANSCRIPTIONAL REGULATOR REDD"/>
    <property type="match status" value="1"/>
</dbReference>
<reference evidence="8 9" key="1">
    <citation type="submission" date="2019-02" db="EMBL/GenBank/DDBJ databases">
        <title>Draft genome sequences of novel Actinobacteria.</title>
        <authorList>
            <person name="Sahin N."/>
            <person name="Ay H."/>
            <person name="Saygin H."/>
        </authorList>
    </citation>
    <scope>NUCLEOTIDE SEQUENCE [LARGE SCALE GENOMIC DNA]</scope>
    <source>
        <strain evidence="8 9">KC603</strain>
    </source>
</reference>
<dbReference type="Pfam" id="PF13424">
    <property type="entry name" value="TPR_12"/>
    <property type="match status" value="1"/>
</dbReference>
<keyword evidence="9" id="KW-1185">Reference proteome</keyword>
<dbReference type="CDD" id="cd15831">
    <property type="entry name" value="BTAD"/>
    <property type="match status" value="1"/>
</dbReference>
<keyword evidence="3" id="KW-0238">DNA-binding</keyword>
<evidence type="ECO:0000259" key="7">
    <source>
        <dbReference type="SMART" id="SM01043"/>
    </source>
</evidence>
<dbReference type="GO" id="GO:0006355">
    <property type="term" value="P:regulation of DNA-templated transcription"/>
    <property type="evidence" value="ECO:0007669"/>
    <property type="project" value="InterPro"/>
</dbReference>
<dbReference type="Gene3D" id="1.10.8.430">
    <property type="entry name" value="Helical domain of apoptotic protease-activating factors"/>
    <property type="match status" value="1"/>
</dbReference>
<dbReference type="SUPFAM" id="SSF48452">
    <property type="entry name" value="TPR-like"/>
    <property type="match status" value="2"/>
</dbReference>
<dbReference type="Proteomes" id="UP000295621">
    <property type="component" value="Unassembled WGS sequence"/>
</dbReference>
<dbReference type="InterPro" id="IPR005158">
    <property type="entry name" value="BTAD"/>
</dbReference>
<feature type="region of interest" description="Disordered" evidence="5">
    <location>
        <begin position="251"/>
        <end position="282"/>
    </location>
</feature>
<dbReference type="InterPro" id="IPR041664">
    <property type="entry name" value="AAA_16"/>
</dbReference>
<evidence type="ECO:0000256" key="3">
    <source>
        <dbReference type="ARBA" id="ARBA00023125"/>
    </source>
</evidence>
<keyword evidence="2" id="KW-0805">Transcription regulation</keyword>
<evidence type="ECO:0000313" key="8">
    <source>
        <dbReference type="EMBL" id="TDC51983.1"/>
    </source>
</evidence>
<evidence type="ECO:0000256" key="5">
    <source>
        <dbReference type="SAM" id="MobiDB-lite"/>
    </source>
</evidence>
<evidence type="ECO:0000256" key="4">
    <source>
        <dbReference type="ARBA" id="ARBA00023163"/>
    </source>
</evidence>
<dbReference type="InterPro" id="IPR016032">
    <property type="entry name" value="Sig_transdc_resp-reg_C-effctor"/>
</dbReference>
<dbReference type="InterPro" id="IPR011990">
    <property type="entry name" value="TPR-like_helical_dom_sf"/>
</dbReference>
<dbReference type="Gene3D" id="3.40.50.300">
    <property type="entry name" value="P-loop containing nucleotide triphosphate hydrolases"/>
    <property type="match status" value="1"/>
</dbReference>
<accession>A0A4R4RTX7</accession>
<dbReference type="GO" id="GO:0043531">
    <property type="term" value="F:ADP binding"/>
    <property type="evidence" value="ECO:0007669"/>
    <property type="project" value="InterPro"/>
</dbReference>
<dbReference type="SMART" id="SM00862">
    <property type="entry name" value="Trans_reg_C"/>
    <property type="match status" value="1"/>
</dbReference>
<organism evidence="8 9">
    <name type="scientific">Jiangella ureilytica</name>
    <dbReference type="NCBI Taxonomy" id="2530374"/>
    <lineage>
        <taxon>Bacteria</taxon>
        <taxon>Bacillati</taxon>
        <taxon>Actinomycetota</taxon>
        <taxon>Actinomycetes</taxon>
        <taxon>Jiangellales</taxon>
        <taxon>Jiangellaceae</taxon>
        <taxon>Jiangella</taxon>
    </lineage>
</organism>
<comment type="caution">
    <text evidence="8">The sequence shown here is derived from an EMBL/GenBank/DDBJ whole genome shotgun (WGS) entry which is preliminary data.</text>
</comment>
<dbReference type="RefSeq" id="WP_131981963.1">
    <property type="nucleotide sequence ID" value="NZ_SMKL01000018.1"/>
</dbReference>
<keyword evidence="4" id="KW-0804">Transcription</keyword>
<dbReference type="InterPro" id="IPR036388">
    <property type="entry name" value="WH-like_DNA-bd_sf"/>
</dbReference>